<feature type="transmembrane region" description="Helical" evidence="1">
    <location>
        <begin position="22"/>
        <end position="47"/>
    </location>
</feature>
<dbReference type="EMBL" id="JAMZMK010008870">
    <property type="protein sequence ID" value="KAI7738147.1"/>
    <property type="molecule type" value="Genomic_DNA"/>
</dbReference>
<evidence type="ECO:0000313" key="3">
    <source>
        <dbReference type="Proteomes" id="UP001206925"/>
    </source>
</evidence>
<comment type="caution">
    <text evidence="2">The sequence shown here is derived from an EMBL/GenBank/DDBJ whole genome shotgun (WGS) entry which is preliminary data.</text>
</comment>
<gene>
    <name evidence="2" type="ORF">M8C21_005043</name>
</gene>
<keyword evidence="3" id="KW-1185">Reference proteome</keyword>
<dbReference type="Proteomes" id="UP001206925">
    <property type="component" value="Unassembled WGS sequence"/>
</dbReference>
<sequence length="53" mass="5870">MISILCIVKTNGTMEVFFQSKAVWAMIMLIFVEVGVIIVVCLGFLLISARHLA</sequence>
<keyword evidence="1" id="KW-1133">Transmembrane helix</keyword>
<evidence type="ECO:0000313" key="2">
    <source>
        <dbReference type="EMBL" id="KAI7738147.1"/>
    </source>
</evidence>
<dbReference type="AlphaFoldDB" id="A0AAD5GDD4"/>
<protein>
    <submittedName>
        <fullName evidence="2">Uncharacterized protein</fullName>
    </submittedName>
</protein>
<accession>A0AAD5GDD4</accession>
<name>A0AAD5GDD4_AMBAR</name>
<evidence type="ECO:0000256" key="1">
    <source>
        <dbReference type="SAM" id="Phobius"/>
    </source>
</evidence>
<keyword evidence="1" id="KW-0472">Membrane</keyword>
<keyword evidence="1" id="KW-0812">Transmembrane</keyword>
<organism evidence="2 3">
    <name type="scientific">Ambrosia artemisiifolia</name>
    <name type="common">Common ragweed</name>
    <dbReference type="NCBI Taxonomy" id="4212"/>
    <lineage>
        <taxon>Eukaryota</taxon>
        <taxon>Viridiplantae</taxon>
        <taxon>Streptophyta</taxon>
        <taxon>Embryophyta</taxon>
        <taxon>Tracheophyta</taxon>
        <taxon>Spermatophyta</taxon>
        <taxon>Magnoliopsida</taxon>
        <taxon>eudicotyledons</taxon>
        <taxon>Gunneridae</taxon>
        <taxon>Pentapetalae</taxon>
        <taxon>asterids</taxon>
        <taxon>campanulids</taxon>
        <taxon>Asterales</taxon>
        <taxon>Asteraceae</taxon>
        <taxon>Asteroideae</taxon>
        <taxon>Heliantheae alliance</taxon>
        <taxon>Heliantheae</taxon>
        <taxon>Ambrosia</taxon>
    </lineage>
</organism>
<reference evidence="2" key="1">
    <citation type="submission" date="2022-06" db="EMBL/GenBank/DDBJ databases">
        <title>Uncovering the hologenomic basis of an extraordinary plant invasion.</title>
        <authorList>
            <person name="Bieker V.C."/>
            <person name="Martin M.D."/>
            <person name="Gilbert T."/>
            <person name="Hodgins K."/>
            <person name="Battlay P."/>
            <person name="Petersen B."/>
            <person name="Wilson J."/>
        </authorList>
    </citation>
    <scope>NUCLEOTIDE SEQUENCE</scope>
    <source>
        <strain evidence="2">AA19_3_7</strain>
        <tissue evidence="2">Leaf</tissue>
    </source>
</reference>
<proteinExistence type="predicted"/>